<dbReference type="Proteomes" id="UP000274792">
    <property type="component" value="Unassembled WGS sequence"/>
</dbReference>
<feature type="compositionally biased region" description="Basic and acidic residues" evidence="1">
    <location>
        <begin position="95"/>
        <end position="111"/>
    </location>
</feature>
<evidence type="ECO:0000313" key="2">
    <source>
        <dbReference type="EMBL" id="RTX74722.1"/>
    </source>
</evidence>
<protein>
    <submittedName>
        <fullName evidence="2">Type II toxin-antitoxin system RelE/ParE family toxin</fullName>
    </submittedName>
</protein>
<evidence type="ECO:0000313" key="3">
    <source>
        <dbReference type="Proteomes" id="UP000274792"/>
    </source>
</evidence>
<comment type="caution">
    <text evidence="2">The sequence shown here is derived from an EMBL/GenBank/DDBJ whole genome shotgun (WGS) entry which is preliminary data.</text>
</comment>
<dbReference type="Pfam" id="PF05973">
    <property type="entry name" value="Gp49"/>
    <property type="match status" value="1"/>
</dbReference>
<dbReference type="EMBL" id="RXWV01000012">
    <property type="protein sequence ID" value="RTX74722.1"/>
    <property type="molecule type" value="Genomic_DNA"/>
</dbReference>
<organism evidence="2 3">
    <name type="scientific">Mammaliicoccus sciuri</name>
    <name type="common">Staphylococcus sciuri</name>
    <dbReference type="NCBI Taxonomy" id="1296"/>
    <lineage>
        <taxon>Bacteria</taxon>
        <taxon>Bacillati</taxon>
        <taxon>Bacillota</taxon>
        <taxon>Bacilli</taxon>
        <taxon>Bacillales</taxon>
        <taxon>Staphylococcaceae</taxon>
        <taxon>Mammaliicoccus</taxon>
    </lineage>
</organism>
<feature type="region of interest" description="Disordered" evidence="1">
    <location>
        <begin position="90"/>
        <end position="111"/>
    </location>
</feature>
<dbReference type="AlphaFoldDB" id="A0AAJ4VIZ6"/>
<accession>A0AAJ4VIZ6</accession>
<proteinExistence type="predicted"/>
<sequence length="111" mass="13417">MKSIIFEYDNIVSFQEYLNSIPVKDSVKLLQIISLIEEYGIQQAQKMEWTKKLEKNLYEIRSKRGSNIQRVIYFRVVDNRYVITHGFTKKQQKTPKKEIEKGKRIRRNYLD</sequence>
<dbReference type="RefSeq" id="WP_037590126.1">
    <property type="nucleotide sequence ID" value="NZ_CP094818.1"/>
</dbReference>
<dbReference type="InterPro" id="IPR009241">
    <property type="entry name" value="HigB-like"/>
</dbReference>
<name>A0AAJ4VIZ6_MAMSC</name>
<evidence type="ECO:0000256" key="1">
    <source>
        <dbReference type="SAM" id="MobiDB-lite"/>
    </source>
</evidence>
<reference evidence="2 3" key="1">
    <citation type="submission" date="2018-10" db="EMBL/GenBank/DDBJ databases">
        <title>A collection Staphylococci species genome sequencing.</title>
        <authorList>
            <person name="Cole K."/>
        </authorList>
    </citation>
    <scope>NUCLEOTIDE SEQUENCE [LARGE SCALE GENOMIC DNA]</scope>
    <source>
        <strain evidence="3">NCTC 12218</strain>
    </source>
</reference>
<gene>
    <name evidence="2" type="ORF">CD117_02020</name>
</gene>